<dbReference type="InterPro" id="IPR036397">
    <property type="entry name" value="RNaseH_sf"/>
</dbReference>
<evidence type="ECO:0000313" key="3">
    <source>
        <dbReference type="Proteomes" id="UP000005237"/>
    </source>
</evidence>
<dbReference type="AlphaFoldDB" id="A0A8R1ILM3"/>
<keyword evidence="3" id="KW-1185">Reference proteome</keyword>
<dbReference type="InterPro" id="IPR012337">
    <property type="entry name" value="RNaseH-like_sf"/>
</dbReference>
<sequence>MELLGVEIATNEAATILKELHMKIDSVTFFCDNVSVLYWILHRTNGTRWVEHRLKKIRTTLGSINQDNLKTSLRYIPADQNPAEIATRGCSVLELKASKMCRCTICKKRHGRAYKYPFAKTIPRTRTEAMIPFAHIGIDYFGPIKHKTTNAETNQTGIGKMWVFLATCIVTRAVHLECVMDNSTRQLLLALRRFVARRGAPETILSDNAPTFVLGLKMINTNVVEFVNQSRTLTNYLASKEIAVKQITPYSPWQGGIYERIVGIVKSCLYKIIGPANLTFLELETIIIECEGTVNNRPITL</sequence>
<reference evidence="2" key="2">
    <citation type="submission" date="2022-06" db="UniProtKB">
        <authorList>
            <consortium name="EnsemblMetazoa"/>
        </authorList>
    </citation>
    <scope>IDENTIFICATION</scope>
    <source>
        <strain evidence="2">DF5081</strain>
    </source>
</reference>
<feature type="domain" description="Integrase catalytic" evidence="1">
    <location>
        <begin position="128"/>
        <end position="301"/>
    </location>
</feature>
<organism evidence="2 3">
    <name type="scientific">Caenorhabditis japonica</name>
    <dbReference type="NCBI Taxonomy" id="281687"/>
    <lineage>
        <taxon>Eukaryota</taxon>
        <taxon>Metazoa</taxon>
        <taxon>Ecdysozoa</taxon>
        <taxon>Nematoda</taxon>
        <taxon>Chromadorea</taxon>
        <taxon>Rhabditida</taxon>
        <taxon>Rhabditina</taxon>
        <taxon>Rhabditomorpha</taxon>
        <taxon>Rhabditoidea</taxon>
        <taxon>Rhabditidae</taxon>
        <taxon>Peloderinae</taxon>
        <taxon>Caenorhabditis</taxon>
    </lineage>
</organism>
<protein>
    <submittedName>
        <fullName evidence="2">Integrase catalytic domain-containing protein</fullName>
    </submittedName>
</protein>
<dbReference type="InterPro" id="IPR001584">
    <property type="entry name" value="Integrase_cat-core"/>
</dbReference>
<dbReference type="PROSITE" id="PS50994">
    <property type="entry name" value="INTEGRASE"/>
    <property type="match status" value="1"/>
</dbReference>
<dbReference type="GO" id="GO:0015074">
    <property type="term" value="P:DNA integration"/>
    <property type="evidence" value="ECO:0007669"/>
    <property type="project" value="InterPro"/>
</dbReference>
<dbReference type="SUPFAM" id="SSF53098">
    <property type="entry name" value="Ribonuclease H-like"/>
    <property type="match status" value="1"/>
</dbReference>
<proteinExistence type="predicted"/>
<dbReference type="PANTHER" id="PTHR47331">
    <property type="entry name" value="PHD-TYPE DOMAIN-CONTAINING PROTEIN"/>
    <property type="match status" value="1"/>
</dbReference>
<dbReference type="PANTHER" id="PTHR47331:SF2">
    <property type="match status" value="1"/>
</dbReference>
<reference evidence="3" key="1">
    <citation type="submission" date="2010-08" db="EMBL/GenBank/DDBJ databases">
        <authorList>
            <consortium name="Caenorhabditis japonica Sequencing Consortium"/>
            <person name="Wilson R.K."/>
        </authorList>
    </citation>
    <scope>NUCLEOTIDE SEQUENCE [LARGE SCALE GENOMIC DNA]</scope>
    <source>
        <strain evidence="3">DF5081</strain>
    </source>
</reference>
<name>A0A8R1ILM3_CAEJA</name>
<evidence type="ECO:0000259" key="1">
    <source>
        <dbReference type="PROSITE" id="PS50994"/>
    </source>
</evidence>
<dbReference type="Gene3D" id="3.30.420.10">
    <property type="entry name" value="Ribonuclease H-like superfamily/Ribonuclease H"/>
    <property type="match status" value="1"/>
</dbReference>
<accession>A0A8R1ILM3</accession>
<dbReference type="Proteomes" id="UP000005237">
    <property type="component" value="Unassembled WGS sequence"/>
</dbReference>
<dbReference type="GO" id="GO:0003676">
    <property type="term" value="F:nucleic acid binding"/>
    <property type="evidence" value="ECO:0007669"/>
    <property type="project" value="InterPro"/>
</dbReference>
<evidence type="ECO:0000313" key="2">
    <source>
        <dbReference type="EnsemblMetazoa" id="CJA34006.1"/>
    </source>
</evidence>
<dbReference type="EnsemblMetazoa" id="CJA34006.1">
    <property type="protein sequence ID" value="CJA34006.1"/>
    <property type="gene ID" value="WBGene00209853"/>
</dbReference>